<dbReference type="Proteomes" id="UP001054821">
    <property type="component" value="Chromosome 4"/>
</dbReference>
<gene>
    <name evidence="1" type="ORF">L3X38_024888</name>
</gene>
<evidence type="ECO:0000313" key="1">
    <source>
        <dbReference type="EMBL" id="KAI5334755.1"/>
    </source>
</evidence>
<protein>
    <recommendedName>
        <fullName evidence="3">Transposable element protein</fullName>
    </recommendedName>
</protein>
<reference evidence="1 2" key="1">
    <citation type="journal article" date="2022" name="G3 (Bethesda)">
        <title>Whole-genome sequence and methylome profiling of the almond [Prunus dulcis (Mill.) D.A. Webb] cultivar 'Nonpareil'.</title>
        <authorList>
            <person name="D'Amico-Willman K.M."/>
            <person name="Ouma W.Z."/>
            <person name="Meulia T."/>
            <person name="Sideli G.M."/>
            <person name="Gradziel T.M."/>
            <person name="Fresnedo-Ramirez J."/>
        </authorList>
    </citation>
    <scope>NUCLEOTIDE SEQUENCE [LARGE SCALE GENOMIC DNA]</scope>
    <source>
        <strain evidence="1">Clone GOH B32 T37-40</strain>
    </source>
</reference>
<organism evidence="1 2">
    <name type="scientific">Prunus dulcis</name>
    <name type="common">Almond</name>
    <name type="synonym">Amygdalus dulcis</name>
    <dbReference type="NCBI Taxonomy" id="3755"/>
    <lineage>
        <taxon>Eukaryota</taxon>
        <taxon>Viridiplantae</taxon>
        <taxon>Streptophyta</taxon>
        <taxon>Embryophyta</taxon>
        <taxon>Tracheophyta</taxon>
        <taxon>Spermatophyta</taxon>
        <taxon>Magnoliopsida</taxon>
        <taxon>eudicotyledons</taxon>
        <taxon>Gunneridae</taxon>
        <taxon>Pentapetalae</taxon>
        <taxon>rosids</taxon>
        <taxon>fabids</taxon>
        <taxon>Rosales</taxon>
        <taxon>Rosaceae</taxon>
        <taxon>Amygdaloideae</taxon>
        <taxon>Amygdaleae</taxon>
        <taxon>Prunus</taxon>
    </lineage>
</organism>
<proteinExistence type="predicted"/>
<sequence>MTKNMFIVYGGNPELLVEGYTDSDFESNVDIQKFNSGYVSTLNGGAISWRCCKQSTTANSITEAEYMDALESAKEAIWIKEFITELGVVPSIESPVILYCDNNGAIAQAMEPRSHQDPSTFRGTMIKELELKPTNYVIVRVKDIFDKRYIILSIGKKCCFIH</sequence>
<evidence type="ECO:0008006" key="3">
    <source>
        <dbReference type="Google" id="ProtNLM"/>
    </source>
</evidence>
<dbReference type="AlphaFoldDB" id="A0AAD4W0M3"/>
<accession>A0AAD4W0M3</accession>
<dbReference type="PANTHER" id="PTHR11439:SF496">
    <property type="entry name" value="RNA-DIRECTED DNA POLYMERASE"/>
    <property type="match status" value="1"/>
</dbReference>
<name>A0AAD4W0M3_PRUDU</name>
<dbReference type="EMBL" id="JAJFAZ020000004">
    <property type="protein sequence ID" value="KAI5334755.1"/>
    <property type="molecule type" value="Genomic_DNA"/>
</dbReference>
<dbReference type="PANTHER" id="PTHR11439">
    <property type="entry name" value="GAG-POL-RELATED RETROTRANSPOSON"/>
    <property type="match status" value="1"/>
</dbReference>
<evidence type="ECO:0000313" key="2">
    <source>
        <dbReference type="Proteomes" id="UP001054821"/>
    </source>
</evidence>
<dbReference type="CDD" id="cd09272">
    <property type="entry name" value="RNase_HI_RT_Ty1"/>
    <property type="match status" value="1"/>
</dbReference>
<keyword evidence="2" id="KW-1185">Reference proteome</keyword>
<comment type="caution">
    <text evidence="1">The sequence shown here is derived from an EMBL/GenBank/DDBJ whole genome shotgun (WGS) entry which is preliminary data.</text>
</comment>